<evidence type="ECO:0000256" key="6">
    <source>
        <dbReference type="SAM" id="MobiDB-lite"/>
    </source>
</evidence>
<evidence type="ECO:0000256" key="3">
    <source>
        <dbReference type="ARBA" id="ARBA00023157"/>
    </source>
</evidence>
<comment type="function">
    <text evidence="4">Required for the assembly of mitochondrial cytochrome c oxidase.</text>
</comment>
<evidence type="ECO:0000313" key="8">
    <source>
        <dbReference type="Proteomes" id="UP000799428"/>
    </source>
</evidence>
<dbReference type="PROSITE" id="PS51808">
    <property type="entry name" value="CHCH"/>
    <property type="match status" value="1"/>
</dbReference>
<evidence type="ECO:0000313" key="7">
    <source>
        <dbReference type="EMBL" id="KAF2706919.1"/>
    </source>
</evidence>
<evidence type="ECO:0000256" key="5">
    <source>
        <dbReference type="ARBA" id="ARBA00038223"/>
    </source>
</evidence>
<dbReference type="EMBL" id="MU005775">
    <property type="protein sequence ID" value="KAF2706919.1"/>
    <property type="molecule type" value="Genomic_DNA"/>
</dbReference>
<name>A0A6G1K223_9PLEO</name>
<keyword evidence="3" id="KW-1015">Disulfide bond</keyword>
<evidence type="ECO:0008006" key="9">
    <source>
        <dbReference type="Google" id="ProtNLM"/>
    </source>
</evidence>
<keyword evidence="8" id="KW-1185">Reference proteome</keyword>
<protein>
    <recommendedName>
        <fullName evidence="9">CHCH domain-containing protein</fullName>
    </recommendedName>
</protein>
<evidence type="ECO:0000256" key="4">
    <source>
        <dbReference type="ARBA" id="ARBA00037279"/>
    </source>
</evidence>
<dbReference type="OrthoDB" id="268594at2759"/>
<feature type="region of interest" description="Disordered" evidence="6">
    <location>
        <begin position="81"/>
        <end position="123"/>
    </location>
</feature>
<dbReference type="GO" id="GO:0005758">
    <property type="term" value="C:mitochondrial intermembrane space"/>
    <property type="evidence" value="ECO:0007669"/>
    <property type="project" value="TreeGrafter"/>
</dbReference>
<dbReference type="PANTHER" id="PTHR21107">
    <property type="entry name" value="CYTOCHROME C OXIDASE ASSEMBLY PROTEIN COX19"/>
    <property type="match status" value="1"/>
</dbReference>
<dbReference type="InterPro" id="IPR051383">
    <property type="entry name" value="COX19"/>
</dbReference>
<evidence type="ECO:0000256" key="1">
    <source>
        <dbReference type="ARBA" id="ARBA00004496"/>
    </source>
</evidence>
<reference evidence="7" key="1">
    <citation type="journal article" date="2020" name="Stud. Mycol.">
        <title>101 Dothideomycetes genomes: a test case for predicting lifestyles and emergence of pathogens.</title>
        <authorList>
            <person name="Haridas S."/>
            <person name="Albert R."/>
            <person name="Binder M."/>
            <person name="Bloem J."/>
            <person name="Labutti K."/>
            <person name="Salamov A."/>
            <person name="Andreopoulos B."/>
            <person name="Baker S."/>
            <person name="Barry K."/>
            <person name="Bills G."/>
            <person name="Bluhm B."/>
            <person name="Cannon C."/>
            <person name="Castanera R."/>
            <person name="Culley D."/>
            <person name="Daum C."/>
            <person name="Ezra D."/>
            <person name="Gonzalez J."/>
            <person name="Henrissat B."/>
            <person name="Kuo A."/>
            <person name="Liang C."/>
            <person name="Lipzen A."/>
            <person name="Lutzoni F."/>
            <person name="Magnuson J."/>
            <person name="Mondo S."/>
            <person name="Nolan M."/>
            <person name="Ohm R."/>
            <person name="Pangilinan J."/>
            <person name="Park H.-J."/>
            <person name="Ramirez L."/>
            <person name="Alfaro M."/>
            <person name="Sun H."/>
            <person name="Tritt A."/>
            <person name="Yoshinaga Y."/>
            <person name="Zwiers L.-H."/>
            <person name="Turgeon B."/>
            <person name="Goodwin S."/>
            <person name="Spatafora J."/>
            <person name="Crous P."/>
            <person name="Grigoriev I."/>
        </authorList>
    </citation>
    <scope>NUCLEOTIDE SEQUENCE</scope>
    <source>
        <strain evidence="7">CBS 279.74</strain>
    </source>
</reference>
<organism evidence="7 8">
    <name type="scientific">Pleomassaria siparia CBS 279.74</name>
    <dbReference type="NCBI Taxonomy" id="1314801"/>
    <lineage>
        <taxon>Eukaryota</taxon>
        <taxon>Fungi</taxon>
        <taxon>Dikarya</taxon>
        <taxon>Ascomycota</taxon>
        <taxon>Pezizomycotina</taxon>
        <taxon>Dothideomycetes</taxon>
        <taxon>Pleosporomycetidae</taxon>
        <taxon>Pleosporales</taxon>
        <taxon>Pleomassariaceae</taxon>
        <taxon>Pleomassaria</taxon>
    </lineage>
</organism>
<evidence type="ECO:0000256" key="2">
    <source>
        <dbReference type="ARBA" id="ARBA00022490"/>
    </source>
</evidence>
<dbReference type="AlphaFoldDB" id="A0A6G1K223"/>
<sequence>MSFGGPGGGLNYAKPTPLHLHLHRPERGSFPLDHDGECKSIMASYLRCLRSHRGTNDPECRNLSKSYLSCRMDRNLMAPDSFKNLGFSDGDDSDVASPALDTATATQSRQQPQPQKQDKPRCRVFVGGSIAVK</sequence>
<proteinExistence type="inferred from homology"/>
<dbReference type="PANTHER" id="PTHR21107:SF2">
    <property type="entry name" value="CYTOCHROME C OXIDASE ASSEMBLY PROTEIN COX19"/>
    <property type="match status" value="1"/>
</dbReference>
<keyword evidence="2" id="KW-0963">Cytoplasm</keyword>
<accession>A0A6G1K223</accession>
<gene>
    <name evidence="7" type="ORF">K504DRAFT_493248</name>
</gene>
<comment type="similarity">
    <text evidence="5">Belongs to the COX19 family.</text>
</comment>
<dbReference type="GO" id="GO:0033617">
    <property type="term" value="P:mitochondrial respiratory chain complex IV assembly"/>
    <property type="evidence" value="ECO:0007669"/>
    <property type="project" value="TreeGrafter"/>
</dbReference>
<dbReference type="Proteomes" id="UP000799428">
    <property type="component" value="Unassembled WGS sequence"/>
</dbReference>
<comment type="subcellular location">
    <subcellularLocation>
        <location evidence="1">Cytoplasm</location>
    </subcellularLocation>
</comment>